<evidence type="ECO:0000256" key="1">
    <source>
        <dbReference type="SAM" id="MobiDB-lite"/>
    </source>
</evidence>
<organism evidence="2 3">
    <name type="scientific">Bacteroides pyogenes F0041</name>
    <dbReference type="NCBI Taxonomy" id="1321819"/>
    <lineage>
        <taxon>Bacteria</taxon>
        <taxon>Pseudomonadati</taxon>
        <taxon>Bacteroidota</taxon>
        <taxon>Bacteroidia</taxon>
        <taxon>Bacteroidales</taxon>
        <taxon>Bacteroidaceae</taxon>
        <taxon>Bacteroides</taxon>
    </lineage>
</organism>
<comment type="caution">
    <text evidence="2">The sequence shown here is derived from an EMBL/GenBank/DDBJ whole genome shotgun (WGS) entry which is preliminary data.</text>
</comment>
<protein>
    <submittedName>
        <fullName evidence="2">Uncharacterized protein</fullName>
    </submittedName>
</protein>
<gene>
    <name evidence="2" type="ORF">HMPREF1981_01431</name>
</gene>
<reference evidence="2 3" key="1">
    <citation type="submission" date="2013-08" db="EMBL/GenBank/DDBJ databases">
        <authorList>
            <person name="Weinstock G."/>
            <person name="Sodergren E."/>
            <person name="Wylie T."/>
            <person name="Fulton L."/>
            <person name="Fulton R."/>
            <person name="Fronick C."/>
            <person name="O'Laughlin M."/>
            <person name="Godfrey J."/>
            <person name="Miner T."/>
            <person name="Herter B."/>
            <person name="Appelbaum E."/>
            <person name="Cordes M."/>
            <person name="Lek S."/>
            <person name="Wollam A."/>
            <person name="Pepin K.H."/>
            <person name="Palsikar V.B."/>
            <person name="Mitreva M."/>
            <person name="Wilson R.K."/>
        </authorList>
    </citation>
    <scope>NUCLEOTIDE SEQUENCE [LARGE SCALE GENOMIC DNA]</scope>
    <source>
        <strain evidence="2 3">F0041</strain>
    </source>
</reference>
<proteinExistence type="predicted"/>
<evidence type="ECO:0000313" key="3">
    <source>
        <dbReference type="Proteomes" id="UP000016496"/>
    </source>
</evidence>
<dbReference type="PATRIC" id="fig|1321819.3.peg.1317"/>
<dbReference type="AlphaFoldDB" id="U2C5J3"/>
<dbReference type="Proteomes" id="UP000016496">
    <property type="component" value="Unassembled WGS sequence"/>
</dbReference>
<name>U2C5J3_9BACE</name>
<sequence>MLSVFLQKKTITRYITNKWKSKTQYPSTGQSFCQKEDEETITSQIGKEQIKTKPAATQKRPGKQ</sequence>
<dbReference type="HOGENOM" id="CLU_2858473_0_0_10"/>
<accession>U2C5J3</accession>
<evidence type="ECO:0000313" key="2">
    <source>
        <dbReference type="EMBL" id="ERI85734.1"/>
    </source>
</evidence>
<dbReference type="EMBL" id="AWSV01000078">
    <property type="protein sequence ID" value="ERI85734.1"/>
    <property type="molecule type" value="Genomic_DNA"/>
</dbReference>
<feature type="region of interest" description="Disordered" evidence="1">
    <location>
        <begin position="44"/>
        <end position="64"/>
    </location>
</feature>